<dbReference type="GO" id="GO:0042790">
    <property type="term" value="P:nucleolar large rRNA transcription by RNA polymerase I"/>
    <property type="evidence" value="ECO:0007669"/>
    <property type="project" value="TreeGrafter"/>
</dbReference>
<evidence type="ECO:0000313" key="13">
    <source>
        <dbReference type="EMBL" id="EKD15467.1"/>
    </source>
</evidence>
<dbReference type="KEGG" id="mbe:MBM_06683"/>
<dbReference type="STRING" id="1072389.K1WSR0"/>
<dbReference type="InParanoid" id="K1WSR0"/>
<dbReference type="Pfam" id="PF20645">
    <property type="entry name" value="Rrn7_cyclin_C"/>
    <property type="match status" value="1"/>
</dbReference>
<dbReference type="Pfam" id="PF20644">
    <property type="entry name" value="Rrn7_cyclin_N"/>
    <property type="match status" value="1"/>
</dbReference>
<proteinExistence type="inferred from homology"/>
<evidence type="ECO:0000256" key="10">
    <source>
        <dbReference type="SAM" id="MobiDB-lite"/>
    </source>
</evidence>
<evidence type="ECO:0000259" key="11">
    <source>
        <dbReference type="Pfam" id="PF20644"/>
    </source>
</evidence>
<keyword evidence="5" id="KW-0862">Zinc</keyword>
<comment type="similarity">
    <text evidence="2">Belongs to the RRN7/TAF1B family.</text>
</comment>
<dbReference type="SMR" id="K1WSR0"/>
<evidence type="ECO:0000256" key="4">
    <source>
        <dbReference type="ARBA" id="ARBA00022771"/>
    </source>
</evidence>
<feature type="domain" description="Rrn7/TAF1B N-terminal cyclin" evidence="11">
    <location>
        <begin position="88"/>
        <end position="222"/>
    </location>
</feature>
<dbReference type="InterPro" id="IPR048540">
    <property type="entry name" value="Rrn7_cyclin_N"/>
</dbReference>
<dbReference type="OMA" id="ICRDIWA"/>
<dbReference type="GO" id="GO:0003743">
    <property type="term" value="F:translation initiation factor activity"/>
    <property type="evidence" value="ECO:0007669"/>
    <property type="project" value="UniProtKB-KW"/>
</dbReference>
<keyword evidence="7" id="KW-0238">DNA-binding</keyword>
<dbReference type="OrthoDB" id="428577at2759"/>
<evidence type="ECO:0000259" key="12">
    <source>
        <dbReference type="Pfam" id="PF20645"/>
    </source>
</evidence>
<evidence type="ECO:0000313" key="14">
    <source>
        <dbReference type="Proteomes" id="UP000006753"/>
    </source>
</evidence>
<dbReference type="PANTHER" id="PTHR31576">
    <property type="entry name" value="TATA BOX-BINDING PROTEIN-ASSOCIATED FACTOR RNA POLYMERASE I SUBUNIT B"/>
    <property type="match status" value="1"/>
</dbReference>
<feature type="compositionally biased region" description="Basic residues" evidence="10">
    <location>
        <begin position="159"/>
        <end position="169"/>
    </location>
</feature>
<keyword evidence="8" id="KW-0804">Transcription</keyword>
<evidence type="ECO:0000256" key="5">
    <source>
        <dbReference type="ARBA" id="ARBA00022833"/>
    </source>
</evidence>
<feature type="domain" description="Rrn7/TAF1B C-terminal cyclin" evidence="12">
    <location>
        <begin position="242"/>
        <end position="406"/>
    </location>
</feature>
<evidence type="ECO:0000256" key="7">
    <source>
        <dbReference type="ARBA" id="ARBA00023125"/>
    </source>
</evidence>
<keyword evidence="4" id="KW-0863">Zinc-finger</keyword>
<dbReference type="PANTHER" id="PTHR31576:SF2">
    <property type="entry name" value="TATA BOX-BINDING PROTEIN-ASSOCIATED FACTOR RNA POLYMERASE I SUBUNIT B"/>
    <property type="match status" value="1"/>
</dbReference>
<accession>K1WSR0</accession>
<reference evidence="13 14" key="1">
    <citation type="journal article" date="2012" name="BMC Genomics">
        <title>Sequencing the genome of Marssonina brunnea reveals fungus-poplar co-evolution.</title>
        <authorList>
            <person name="Zhu S."/>
            <person name="Cao Y.-Z."/>
            <person name="Jiang C."/>
            <person name="Tan B.-Y."/>
            <person name="Wang Z."/>
            <person name="Feng S."/>
            <person name="Zhang L."/>
            <person name="Su X.-H."/>
            <person name="Brejova B."/>
            <person name="Vinar T."/>
            <person name="Xu M."/>
            <person name="Wang M.-X."/>
            <person name="Zhang S.-G."/>
            <person name="Huang M.-R."/>
            <person name="Wu R."/>
            <person name="Zhou Y."/>
        </authorList>
    </citation>
    <scope>NUCLEOTIDE SEQUENCE [LARGE SCALE GENOMIC DNA]</scope>
    <source>
        <strain evidence="13 14">MB_m1</strain>
    </source>
</reference>
<keyword evidence="13" id="KW-0648">Protein biosynthesis</keyword>
<evidence type="ECO:0000256" key="8">
    <source>
        <dbReference type="ARBA" id="ARBA00023163"/>
    </source>
</evidence>
<dbReference type="AlphaFoldDB" id="K1WSR0"/>
<comment type="subcellular location">
    <subcellularLocation>
        <location evidence="1">Nucleus</location>
        <location evidence="1">Nucleolus</location>
    </subcellularLocation>
</comment>
<organism evidence="13 14">
    <name type="scientific">Marssonina brunnea f. sp. multigermtubi (strain MB_m1)</name>
    <name type="common">Marssonina leaf spot fungus</name>
    <dbReference type="NCBI Taxonomy" id="1072389"/>
    <lineage>
        <taxon>Eukaryota</taxon>
        <taxon>Fungi</taxon>
        <taxon>Dikarya</taxon>
        <taxon>Ascomycota</taxon>
        <taxon>Pezizomycotina</taxon>
        <taxon>Leotiomycetes</taxon>
        <taxon>Helotiales</taxon>
        <taxon>Drepanopezizaceae</taxon>
        <taxon>Drepanopeziza</taxon>
    </lineage>
</organism>
<dbReference type="InterPro" id="IPR048538">
    <property type="entry name" value="Rrn7_cyclin_C"/>
</dbReference>
<gene>
    <name evidence="13" type="ORF">MBM_06683</name>
</gene>
<name>K1WSR0_MARBU</name>
<evidence type="ECO:0000256" key="6">
    <source>
        <dbReference type="ARBA" id="ARBA00023015"/>
    </source>
</evidence>
<dbReference type="Proteomes" id="UP000006753">
    <property type="component" value="Unassembled WGS sequence"/>
</dbReference>
<dbReference type="GO" id="GO:0001164">
    <property type="term" value="F:RNA polymerase I core promoter sequence-specific DNA binding"/>
    <property type="evidence" value="ECO:0007669"/>
    <property type="project" value="InterPro"/>
</dbReference>
<sequence length="534" mass="61847">MSSHVEYRRYRRDESCTEEGCRAREYYVEDGKKFCRRGHEQFGFTQVEQGEDEWNTEGKKSRSKKEKKERAETVLSGSEAKELYLQCYQLILWKQCHWLVTSRGLPEELQVVVKDLWELRTRVIHISRDDRSGYGSGTGTMMFSSQSEGETTDTDATTRRGHGSRRRRKGLGTEELLPTLIETLGLCYLGILLLKMPLGLGDIYKWATQDGIPYNRAIKEVPRDMRSKLPAHYHSALEIRAPLRGSALHDSVLELIEFYNSEFAMSFPSLNAPLLIFRYLRDLCLPVEIYAAVRRLATLLEIDFSYPAQRRKSYRFNAYPEIQLASLVVIATKLAHPFDNIARAPESYSDPSAVRIDWASWTKATATNEPQKGFKRGDEIMVTDTDVWNMNAEKLDDYLDWYQNTWIDDREQKFPGQILQLFPLDDISPRPVEEDTETERQVARLKAVQRSLICQSPHTIDENEDVEGIRRAGELYKRFRTEDELPGPARLFFQLAASKAGITLRMLVKYVFRLEVKLENLRLGERRREAAKSD</sequence>
<keyword evidence="9" id="KW-0539">Nucleus</keyword>
<evidence type="ECO:0000256" key="3">
    <source>
        <dbReference type="ARBA" id="ARBA00022723"/>
    </source>
</evidence>
<dbReference type="GO" id="GO:0008270">
    <property type="term" value="F:zinc ion binding"/>
    <property type="evidence" value="ECO:0007669"/>
    <property type="project" value="UniProtKB-KW"/>
</dbReference>
<evidence type="ECO:0000256" key="1">
    <source>
        <dbReference type="ARBA" id="ARBA00004604"/>
    </source>
</evidence>
<dbReference type="eggNOG" id="KOG0003">
    <property type="taxonomic scope" value="Eukaryota"/>
</dbReference>
<dbReference type="EMBL" id="JH921442">
    <property type="protein sequence ID" value="EKD15467.1"/>
    <property type="molecule type" value="Genomic_DNA"/>
</dbReference>
<keyword evidence="14" id="KW-1185">Reference proteome</keyword>
<feature type="region of interest" description="Disordered" evidence="10">
    <location>
        <begin position="143"/>
        <end position="169"/>
    </location>
</feature>
<dbReference type="InterPro" id="IPR033599">
    <property type="entry name" value="TAF1B/Rrn7"/>
</dbReference>
<dbReference type="GO" id="GO:0070860">
    <property type="term" value="C:RNA polymerase I core factor complex"/>
    <property type="evidence" value="ECO:0007669"/>
    <property type="project" value="InterPro"/>
</dbReference>
<evidence type="ECO:0000256" key="9">
    <source>
        <dbReference type="ARBA" id="ARBA00023242"/>
    </source>
</evidence>
<dbReference type="GeneID" id="18762618"/>
<keyword evidence="6" id="KW-0805">Transcription regulation</keyword>
<keyword evidence="3" id="KW-0479">Metal-binding</keyword>
<protein>
    <submittedName>
        <fullName evidence="13">RNA polymerase I specific transcription initiation factor Rrn7</fullName>
    </submittedName>
</protein>
<dbReference type="FunCoup" id="K1WSR0">
    <property type="interactions" value="29"/>
</dbReference>
<dbReference type="HOGENOM" id="CLU_016553_0_0_1"/>
<evidence type="ECO:0000256" key="2">
    <source>
        <dbReference type="ARBA" id="ARBA00006899"/>
    </source>
</evidence>
<keyword evidence="13" id="KW-0396">Initiation factor</keyword>